<protein>
    <submittedName>
        <fullName evidence="1">Glycosyltransferase family 1 protein</fullName>
    </submittedName>
</protein>
<proteinExistence type="predicted"/>
<name>A0A7T8BC51_9SPIR</name>
<dbReference type="Proteomes" id="UP000595917">
    <property type="component" value="Chromosome"/>
</dbReference>
<evidence type="ECO:0000313" key="1">
    <source>
        <dbReference type="EMBL" id="QQO10790.1"/>
    </source>
</evidence>
<keyword evidence="2" id="KW-1185">Reference proteome</keyword>
<dbReference type="Gene3D" id="3.40.50.2000">
    <property type="entry name" value="Glycogen Phosphorylase B"/>
    <property type="match status" value="1"/>
</dbReference>
<dbReference type="KEGG" id="bhc:JFL75_07695"/>
<dbReference type="SUPFAM" id="SSF53756">
    <property type="entry name" value="UDP-Glycosyltransferase/glycogen phosphorylase"/>
    <property type="match status" value="1"/>
</dbReference>
<sequence>MRIALVHYHLRRGGVTSVIRHQAKVLTESGDDVLVITGEINNDTFPYPQAQVEELQYDRNRGDGAANPEETAARIAGRMVDAMKARWGKPADVVHIHNPLIQKNSALLPALHILNDQGIRLLLQNHDLAEDFRPDVYISRGDYPENCHYGVINSRDFSFLRRAGLDSAGLHLLPNEVVPVKAVETAERTRYLYPVRAIRRKNIGEALLLSFFIPRGRTVAVTLPPTTRKDETVYRHWKDLAESLHLPVEFEVGMEHDFSHLMGSAVSVITTSVKEGFGFSFLEPWTAGRAVMGRRIDYVCSDFEEAGVRFDSLYSSIEIPMVYLSPPVLRKKMERALSATYEAFRLEPPSYVINMMADDIVSHNSFDFGRLDEELQTGIIRTLAANSSALRDIADVNPFLQQLPEWTENPDLIADNREAIMDSYGEERISGILKNTYRQVMENNVVQRLSKTMLLELYLDPLKLSLVGVGHE</sequence>
<dbReference type="AlphaFoldDB" id="A0A7T8BC51"/>
<accession>A0A7T8BC51</accession>
<gene>
    <name evidence="1" type="ORF">JFL75_07695</name>
</gene>
<dbReference type="EMBL" id="CP067089">
    <property type="protein sequence ID" value="QQO10790.1"/>
    <property type="molecule type" value="Genomic_DNA"/>
</dbReference>
<dbReference type="RefSeq" id="WP_215628095.1">
    <property type="nucleotide sequence ID" value="NZ_CP067089.2"/>
</dbReference>
<reference evidence="1" key="1">
    <citation type="submission" date="2021-01" db="EMBL/GenBank/DDBJ databases">
        <title>Description of Breznakiella homolactica.</title>
        <authorList>
            <person name="Song Y."/>
            <person name="Brune A."/>
        </authorList>
    </citation>
    <scope>NUCLEOTIDE SEQUENCE</scope>
    <source>
        <strain evidence="1">RmG30</strain>
    </source>
</reference>
<organism evidence="1 2">
    <name type="scientific">Breznakiella homolactica</name>
    <dbReference type="NCBI Taxonomy" id="2798577"/>
    <lineage>
        <taxon>Bacteria</taxon>
        <taxon>Pseudomonadati</taxon>
        <taxon>Spirochaetota</taxon>
        <taxon>Spirochaetia</taxon>
        <taxon>Spirochaetales</taxon>
        <taxon>Breznakiellaceae</taxon>
        <taxon>Breznakiella</taxon>
    </lineage>
</organism>
<evidence type="ECO:0000313" key="2">
    <source>
        <dbReference type="Proteomes" id="UP000595917"/>
    </source>
</evidence>